<dbReference type="EMBL" id="VIWU01000001">
    <property type="protein sequence ID" value="TWF79938.1"/>
    <property type="molecule type" value="Genomic_DNA"/>
</dbReference>
<evidence type="ECO:0000313" key="6">
    <source>
        <dbReference type="Proteomes" id="UP000321261"/>
    </source>
</evidence>
<dbReference type="SUPFAM" id="SSF47413">
    <property type="entry name" value="lambda repressor-like DNA-binding domains"/>
    <property type="match status" value="1"/>
</dbReference>
<dbReference type="Pfam" id="PF00356">
    <property type="entry name" value="LacI"/>
    <property type="match status" value="1"/>
</dbReference>
<dbReference type="InterPro" id="IPR028082">
    <property type="entry name" value="Peripla_BP_I"/>
</dbReference>
<gene>
    <name evidence="5" type="ORF">FHX44_115875</name>
</gene>
<organism evidence="5 6">
    <name type="scientific">Pseudonocardia hierapolitana</name>
    <dbReference type="NCBI Taxonomy" id="1128676"/>
    <lineage>
        <taxon>Bacteria</taxon>
        <taxon>Bacillati</taxon>
        <taxon>Actinomycetota</taxon>
        <taxon>Actinomycetes</taxon>
        <taxon>Pseudonocardiales</taxon>
        <taxon>Pseudonocardiaceae</taxon>
        <taxon>Pseudonocardia</taxon>
    </lineage>
</organism>
<dbReference type="CDD" id="cd06293">
    <property type="entry name" value="PBP1_LacI-like"/>
    <property type="match status" value="1"/>
</dbReference>
<sequence>MTAGTSPRGAPSMKDVALRAGVSLGTVSNVLNRPELVSERTRQRVQAAIAELGFVRNESARQLRGGGSRTLAYVVLDTSNPFFTDVAEGVQEAADGAGLALFLCNSAESSSRQSSFLDLLEQQRVEGVLITPVDVSDPRISALAGRGTPVVIVDRGAGPDGCSVAVDDVLGGDLAVTHLLETGHRRIAFVGGPRAIGQVADRITGAQKAISRAPGSDLVVVETAALNVAEGRRAGERIAGLPAARRPTAAFCANDLLALGLLQQMVRLGLRVPDDLAIVGYDDIEFAEAAAVPLTSVSQPRQLLGRTAAELLLEEARAPESHEHQQVVFAPELVVRASTRLRPADRPA</sequence>
<protein>
    <submittedName>
        <fullName evidence="5">LacI family transcriptional regulator</fullName>
    </submittedName>
</protein>
<dbReference type="InterPro" id="IPR046335">
    <property type="entry name" value="LacI/GalR-like_sensor"/>
</dbReference>
<dbReference type="AlphaFoldDB" id="A0A561SYI8"/>
<keyword evidence="1" id="KW-0805">Transcription regulation</keyword>
<dbReference type="SMART" id="SM00354">
    <property type="entry name" value="HTH_LACI"/>
    <property type="match status" value="1"/>
</dbReference>
<evidence type="ECO:0000256" key="3">
    <source>
        <dbReference type="ARBA" id="ARBA00023163"/>
    </source>
</evidence>
<dbReference type="CDD" id="cd01392">
    <property type="entry name" value="HTH_LacI"/>
    <property type="match status" value="1"/>
</dbReference>
<evidence type="ECO:0000259" key="4">
    <source>
        <dbReference type="PROSITE" id="PS50932"/>
    </source>
</evidence>
<comment type="caution">
    <text evidence="5">The sequence shown here is derived from an EMBL/GenBank/DDBJ whole genome shotgun (WGS) entry which is preliminary data.</text>
</comment>
<dbReference type="SUPFAM" id="SSF53822">
    <property type="entry name" value="Periplasmic binding protein-like I"/>
    <property type="match status" value="1"/>
</dbReference>
<dbReference type="PROSITE" id="PS00356">
    <property type="entry name" value="HTH_LACI_1"/>
    <property type="match status" value="1"/>
</dbReference>
<dbReference type="Gene3D" id="1.10.260.40">
    <property type="entry name" value="lambda repressor-like DNA-binding domains"/>
    <property type="match status" value="1"/>
</dbReference>
<dbReference type="InterPro" id="IPR000843">
    <property type="entry name" value="HTH_LacI"/>
</dbReference>
<name>A0A561SYI8_9PSEU</name>
<keyword evidence="6" id="KW-1185">Reference proteome</keyword>
<evidence type="ECO:0000256" key="1">
    <source>
        <dbReference type="ARBA" id="ARBA00023015"/>
    </source>
</evidence>
<proteinExistence type="predicted"/>
<feature type="domain" description="HTH lacI-type" evidence="4">
    <location>
        <begin position="11"/>
        <end position="65"/>
    </location>
</feature>
<evidence type="ECO:0000256" key="2">
    <source>
        <dbReference type="ARBA" id="ARBA00023125"/>
    </source>
</evidence>
<reference evidence="5 6" key="1">
    <citation type="submission" date="2019-06" db="EMBL/GenBank/DDBJ databases">
        <title>Sequencing the genomes of 1000 actinobacteria strains.</title>
        <authorList>
            <person name="Klenk H.-P."/>
        </authorList>
    </citation>
    <scope>NUCLEOTIDE SEQUENCE [LARGE SCALE GENOMIC DNA]</scope>
    <source>
        <strain evidence="5 6">DSM 45671</strain>
    </source>
</reference>
<dbReference type="GO" id="GO:0000976">
    <property type="term" value="F:transcription cis-regulatory region binding"/>
    <property type="evidence" value="ECO:0007669"/>
    <property type="project" value="TreeGrafter"/>
</dbReference>
<dbReference type="InterPro" id="IPR010982">
    <property type="entry name" value="Lambda_DNA-bd_dom_sf"/>
</dbReference>
<dbReference type="PANTHER" id="PTHR30146:SF109">
    <property type="entry name" value="HTH-TYPE TRANSCRIPTIONAL REGULATOR GALS"/>
    <property type="match status" value="1"/>
</dbReference>
<accession>A0A561SYI8</accession>
<keyword evidence="2" id="KW-0238">DNA-binding</keyword>
<evidence type="ECO:0000313" key="5">
    <source>
        <dbReference type="EMBL" id="TWF79938.1"/>
    </source>
</evidence>
<dbReference type="PROSITE" id="PS50932">
    <property type="entry name" value="HTH_LACI_2"/>
    <property type="match status" value="1"/>
</dbReference>
<dbReference type="Pfam" id="PF13377">
    <property type="entry name" value="Peripla_BP_3"/>
    <property type="match status" value="1"/>
</dbReference>
<dbReference type="Gene3D" id="3.40.50.2300">
    <property type="match status" value="2"/>
</dbReference>
<dbReference type="PANTHER" id="PTHR30146">
    <property type="entry name" value="LACI-RELATED TRANSCRIPTIONAL REPRESSOR"/>
    <property type="match status" value="1"/>
</dbReference>
<dbReference type="GO" id="GO:0003700">
    <property type="term" value="F:DNA-binding transcription factor activity"/>
    <property type="evidence" value="ECO:0007669"/>
    <property type="project" value="TreeGrafter"/>
</dbReference>
<dbReference type="Proteomes" id="UP000321261">
    <property type="component" value="Unassembled WGS sequence"/>
</dbReference>
<keyword evidence="3" id="KW-0804">Transcription</keyword>